<dbReference type="GO" id="GO:0004129">
    <property type="term" value="F:cytochrome-c oxidase activity"/>
    <property type="evidence" value="ECO:0007669"/>
    <property type="project" value="UniProtKB-EC"/>
</dbReference>
<evidence type="ECO:0000256" key="6">
    <source>
        <dbReference type="ARBA" id="ARBA00022660"/>
    </source>
</evidence>
<evidence type="ECO:0000256" key="16">
    <source>
        <dbReference type="ARBA" id="ARBA00023136"/>
    </source>
</evidence>
<gene>
    <name evidence="22" type="primary">COX2</name>
</gene>
<evidence type="ECO:0000256" key="10">
    <source>
        <dbReference type="ARBA" id="ARBA00022842"/>
    </source>
</evidence>
<dbReference type="GeneID" id="6870565"/>
<evidence type="ECO:0000256" key="19">
    <source>
        <dbReference type="SAM" id="Phobius"/>
    </source>
</evidence>
<evidence type="ECO:0000256" key="18">
    <source>
        <dbReference type="RuleBase" id="RU000457"/>
    </source>
</evidence>
<evidence type="ECO:0000256" key="11">
    <source>
        <dbReference type="ARBA" id="ARBA00022967"/>
    </source>
</evidence>
<evidence type="ECO:0000313" key="22">
    <source>
        <dbReference type="EMBL" id="ABS88965.1"/>
    </source>
</evidence>
<feature type="domain" description="Cytochrome oxidase subunit II copper A binding" evidence="20">
    <location>
        <begin position="92"/>
        <end position="222"/>
    </location>
</feature>
<organism evidence="22">
    <name type="scientific">Bilobella aurantiaca</name>
    <name type="common">Springtail</name>
    <dbReference type="NCBI Taxonomy" id="106915"/>
    <lineage>
        <taxon>Eukaryota</taxon>
        <taxon>Metazoa</taxon>
        <taxon>Ecdysozoa</taxon>
        <taxon>Arthropoda</taxon>
        <taxon>Hexapoda</taxon>
        <taxon>Collembola</taxon>
        <taxon>Poduromorpha</taxon>
        <taxon>Poduroidea</taxon>
        <taxon>Neanuridae</taxon>
        <taxon>Neanurinae</taxon>
        <taxon>Paleonurini</taxon>
        <taxon>Bilobella</taxon>
    </lineage>
</organism>
<dbReference type="SUPFAM" id="SSF49503">
    <property type="entry name" value="Cupredoxins"/>
    <property type="match status" value="1"/>
</dbReference>
<evidence type="ECO:0000259" key="21">
    <source>
        <dbReference type="PROSITE" id="PS50999"/>
    </source>
</evidence>
<reference evidence="22" key="1">
    <citation type="submission" date="2007-08" db="EMBL/GenBank/DDBJ databases">
        <title>Mitogenomic analysis of Collembolan species.</title>
        <authorList>
            <person name="Carapelli A."/>
            <person name="Comandi S."/>
            <person name="Nardi F."/>
            <person name="Frati F."/>
        </authorList>
    </citation>
    <scope>NUCLEOTIDE SEQUENCE</scope>
</reference>
<evidence type="ECO:0000256" key="14">
    <source>
        <dbReference type="ARBA" id="ARBA00023008"/>
    </source>
</evidence>
<dbReference type="GO" id="GO:0005507">
    <property type="term" value="F:copper ion binding"/>
    <property type="evidence" value="ECO:0007669"/>
    <property type="project" value="InterPro"/>
</dbReference>
<accession>B5KMC2</accession>
<comment type="catalytic activity">
    <reaction evidence="17">
        <text>4 Fe(II)-[cytochrome c] + O2 + 8 H(+)(in) = 4 Fe(III)-[cytochrome c] + 2 H2O + 4 H(+)(out)</text>
        <dbReference type="Rhea" id="RHEA:11436"/>
        <dbReference type="Rhea" id="RHEA-COMP:10350"/>
        <dbReference type="Rhea" id="RHEA-COMP:14399"/>
        <dbReference type="ChEBI" id="CHEBI:15377"/>
        <dbReference type="ChEBI" id="CHEBI:15378"/>
        <dbReference type="ChEBI" id="CHEBI:15379"/>
        <dbReference type="ChEBI" id="CHEBI:29033"/>
        <dbReference type="ChEBI" id="CHEBI:29034"/>
        <dbReference type="EC" id="7.1.1.9"/>
    </reaction>
    <physiologicalReaction direction="left-to-right" evidence="17">
        <dbReference type="Rhea" id="RHEA:11437"/>
    </physiologicalReaction>
</comment>
<dbReference type="InterPro" id="IPR045187">
    <property type="entry name" value="CcO_II"/>
</dbReference>
<evidence type="ECO:0000256" key="7">
    <source>
        <dbReference type="ARBA" id="ARBA00022692"/>
    </source>
</evidence>
<dbReference type="GO" id="GO:0042773">
    <property type="term" value="P:ATP synthesis coupled electron transport"/>
    <property type="evidence" value="ECO:0007669"/>
    <property type="project" value="TreeGrafter"/>
</dbReference>
<dbReference type="PANTHER" id="PTHR22888">
    <property type="entry name" value="CYTOCHROME C OXIDASE, SUBUNIT II"/>
    <property type="match status" value="1"/>
</dbReference>
<dbReference type="SUPFAM" id="SSF81464">
    <property type="entry name" value="Cytochrome c oxidase subunit II-like, transmembrane region"/>
    <property type="match status" value="1"/>
</dbReference>
<dbReference type="PANTHER" id="PTHR22888:SF9">
    <property type="entry name" value="CYTOCHROME C OXIDASE SUBUNIT 2"/>
    <property type="match status" value="1"/>
</dbReference>
<dbReference type="AlphaFoldDB" id="B5KMC2"/>
<dbReference type="PROSITE" id="PS00078">
    <property type="entry name" value="COX2"/>
    <property type="match status" value="1"/>
</dbReference>
<evidence type="ECO:0000256" key="12">
    <source>
        <dbReference type="ARBA" id="ARBA00022982"/>
    </source>
</evidence>
<dbReference type="PROSITE" id="PS50857">
    <property type="entry name" value="COX2_CUA"/>
    <property type="match status" value="1"/>
</dbReference>
<dbReference type="PROSITE" id="PS50999">
    <property type="entry name" value="COX2_TM"/>
    <property type="match status" value="1"/>
</dbReference>
<dbReference type="InterPro" id="IPR014222">
    <property type="entry name" value="Cyt_c_oxidase_su2"/>
</dbReference>
<evidence type="ECO:0000256" key="5">
    <source>
        <dbReference type="ARBA" id="ARBA00022448"/>
    </source>
</evidence>
<keyword evidence="16 18" id="KW-0472">Membrane</keyword>
<dbReference type="InterPro" id="IPR034210">
    <property type="entry name" value="CcO_II_C"/>
</dbReference>
<proteinExistence type="inferred from homology"/>
<keyword evidence="7 18" id="KW-0812">Transmembrane</keyword>
<dbReference type="CDD" id="cd13912">
    <property type="entry name" value="CcO_II_C"/>
    <property type="match status" value="1"/>
</dbReference>
<evidence type="ECO:0000256" key="4">
    <source>
        <dbReference type="ARBA" id="ARBA00015946"/>
    </source>
</evidence>
<dbReference type="Gene3D" id="2.60.40.420">
    <property type="entry name" value="Cupredoxins - blue copper proteins"/>
    <property type="match status" value="1"/>
</dbReference>
<comment type="subcellular location">
    <subcellularLocation>
        <location evidence="1 18">Mitochondrion inner membrane</location>
        <topology evidence="1 18">Multi-pass membrane protein</topology>
    </subcellularLocation>
</comment>
<dbReference type="InterPro" id="IPR036257">
    <property type="entry name" value="Cyt_c_oxidase_su2_TM_sf"/>
</dbReference>
<dbReference type="EMBL" id="EU084034">
    <property type="protein sequence ID" value="ABS88965.1"/>
    <property type="molecule type" value="Genomic_DNA"/>
</dbReference>
<keyword evidence="5 18" id="KW-0813">Transport</keyword>
<feature type="transmembrane region" description="Helical" evidence="19">
    <location>
        <begin position="63"/>
        <end position="85"/>
    </location>
</feature>
<sequence>MPSISSFTFQNASSPLMEELIFFHDHTMLIIIVITTVVLLNVLTSTTSITFNSSLIESHNLEIFWTISPTFILILIGVPSIHLLYMLDEVLSPSITIKILGHQWYWSYEYTDFSNVQFDSFISYSLPQNARLLDVDNFMSIPLNTQIRLLISSSDVLHSWALPSFGVKSDAIPGRLNQSSFSSNRPGLFFGQCSEICGSNHSFMPIAVESLNFNSFKKWIMNFSS</sequence>
<dbReference type="Pfam" id="PF02790">
    <property type="entry name" value="COX2_TM"/>
    <property type="match status" value="1"/>
</dbReference>
<dbReference type="Gene3D" id="1.10.287.90">
    <property type="match status" value="1"/>
</dbReference>
<keyword evidence="11" id="KW-1278">Translocase</keyword>
<keyword evidence="8 18" id="KW-0479">Metal-binding</keyword>
<feature type="domain" description="Cytochrome oxidase subunit II transmembrane region profile" evidence="21">
    <location>
        <begin position="1"/>
        <end position="91"/>
    </location>
</feature>
<keyword evidence="12 18" id="KW-0249">Electron transport</keyword>
<dbReference type="Pfam" id="PF00116">
    <property type="entry name" value="COX2"/>
    <property type="match status" value="1"/>
</dbReference>
<comment type="cofactor">
    <cofactor evidence="18">
        <name>Cu cation</name>
        <dbReference type="ChEBI" id="CHEBI:23378"/>
    </cofactor>
    <text evidence="18">Binds a copper A center.</text>
</comment>
<evidence type="ECO:0000256" key="1">
    <source>
        <dbReference type="ARBA" id="ARBA00004448"/>
    </source>
</evidence>
<dbReference type="InterPro" id="IPR001505">
    <property type="entry name" value="Copper_CuA"/>
</dbReference>
<comment type="function">
    <text evidence="18">Component of the cytochrome c oxidase, the last enzyme in the mitochondrial electron transport chain which drives oxidative phosphorylation. The respiratory chain contains 3 multisubunit complexes succinate dehydrogenase (complex II, CII), ubiquinol-cytochrome c oxidoreductase (cytochrome b-c1 complex, complex III, CIII) and cytochrome c oxidase (complex IV, CIV), that cooperate to transfer electrons derived from NADH and succinate to molecular oxygen, creating an electrochemical gradient over the inner membrane that drives transmembrane transport and the ATP synthase. Cytochrome c oxidase is the component of the respiratory chain that catalyzes the reduction of oxygen to water. Electrons originating from reduced cytochrome c in the intermembrane space (IMS) are transferred via the dinuclear copper A center (CU(A)) of subunit 2 and heme A of subunit 1 to the active site in subunit 1, a binuclear center (BNC) formed by heme A3 and copper B (CU(B)). The BNC reduces molecular oxygen to 2 water molecules using 4 electrons from cytochrome c in the IMS and 4 protons from the mitochondrial matrix.</text>
</comment>
<dbReference type="CTD" id="4513"/>
<keyword evidence="10" id="KW-0460">Magnesium</keyword>
<protein>
    <recommendedName>
        <fullName evidence="4 18">Cytochrome c oxidase subunit 2</fullName>
    </recommendedName>
</protein>
<keyword evidence="13 19" id="KW-1133">Transmembrane helix</keyword>
<name>B5KMC2_BILAU</name>
<feature type="transmembrane region" description="Helical" evidence="19">
    <location>
        <begin position="21"/>
        <end position="43"/>
    </location>
</feature>
<keyword evidence="6 18" id="KW-0679">Respiratory chain</keyword>
<dbReference type="PRINTS" id="PR01166">
    <property type="entry name" value="CYCOXIDASEII"/>
</dbReference>
<evidence type="ECO:0000256" key="8">
    <source>
        <dbReference type="ARBA" id="ARBA00022723"/>
    </source>
</evidence>
<keyword evidence="14 18" id="KW-0186">Copper</keyword>
<evidence type="ECO:0000256" key="13">
    <source>
        <dbReference type="ARBA" id="ARBA00022989"/>
    </source>
</evidence>
<dbReference type="NCBIfam" id="TIGR02866">
    <property type="entry name" value="CoxB"/>
    <property type="match status" value="1"/>
</dbReference>
<dbReference type="InterPro" id="IPR011759">
    <property type="entry name" value="Cyt_c_oxidase_su2_TM_dom"/>
</dbReference>
<comment type="subunit">
    <text evidence="3">Component of the cytochrome c oxidase (complex IV, CIV), a multisubunit enzyme composed of a catalytic core of 3 subunits and several supernumerary subunits. The complex exists as a monomer or a dimer and forms supercomplexes (SCs) in the inner mitochondrial membrane with ubiquinol-cytochrome c oxidoreductase (cytochrome b-c1 complex, complex III, CIII).</text>
</comment>
<evidence type="ECO:0000256" key="17">
    <source>
        <dbReference type="ARBA" id="ARBA00049512"/>
    </source>
</evidence>
<evidence type="ECO:0000259" key="20">
    <source>
        <dbReference type="PROSITE" id="PS50857"/>
    </source>
</evidence>
<evidence type="ECO:0000256" key="9">
    <source>
        <dbReference type="ARBA" id="ARBA00022792"/>
    </source>
</evidence>
<evidence type="ECO:0000256" key="15">
    <source>
        <dbReference type="ARBA" id="ARBA00023128"/>
    </source>
</evidence>
<dbReference type="FunFam" id="2.60.40.420:FF:000001">
    <property type="entry name" value="Cytochrome c oxidase subunit 2"/>
    <property type="match status" value="1"/>
</dbReference>
<geneLocation type="mitochondrion" evidence="22"/>
<keyword evidence="15 18" id="KW-0496">Mitochondrion</keyword>
<keyword evidence="9 18" id="KW-0999">Mitochondrion inner membrane</keyword>
<evidence type="ECO:0000256" key="2">
    <source>
        <dbReference type="ARBA" id="ARBA00007866"/>
    </source>
</evidence>
<dbReference type="GO" id="GO:0005743">
    <property type="term" value="C:mitochondrial inner membrane"/>
    <property type="evidence" value="ECO:0007669"/>
    <property type="project" value="UniProtKB-SubCell"/>
</dbReference>
<dbReference type="GO" id="GO:0016491">
    <property type="term" value="F:oxidoreductase activity"/>
    <property type="evidence" value="ECO:0007669"/>
    <property type="project" value="InterPro"/>
</dbReference>
<dbReference type="InterPro" id="IPR002429">
    <property type="entry name" value="CcO_II-like_C"/>
</dbReference>
<comment type="similarity">
    <text evidence="2 18">Belongs to the cytochrome c oxidase subunit 2 family.</text>
</comment>
<evidence type="ECO:0000256" key="3">
    <source>
        <dbReference type="ARBA" id="ARBA00011164"/>
    </source>
</evidence>
<dbReference type="InterPro" id="IPR008972">
    <property type="entry name" value="Cupredoxin"/>
</dbReference>
<dbReference type="RefSeq" id="YP_002213614.1">
    <property type="nucleotide sequence ID" value="NC_011195.1"/>
</dbReference>